<name>A0A3N1HFD2_9PSEU</name>
<comment type="caution">
    <text evidence="2">The sequence shown here is derived from an EMBL/GenBank/DDBJ whole genome shotgun (WGS) entry which is preliminary data.</text>
</comment>
<gene>
    <name evidence="2" type="ORF">EDD40_6616</name>
</gene>
<dbReference type="AlphaFoldDB" id="A0A3N1HFD2"/>
<dbReference type="Proteomes" id="UP000268727">
    <property type="component" value="Unassembled WGS sequence"/>
</dbReference>
<accession>A0A3N1HFD2</accession>
<feature type="region of interest" description="Disordered" evidence="1">
    <location>
        <begin position="46"/>
        <end position="81"/>
    </location>
</feature>
<evidence type="ECO:0000256" key="1">
    <source>
        <dbReference type="SAM" id="MobiDB-lite"/>
    </source>
</evidence>
<protein>
    <submittedName>
        <fullName evidence="2">Uncharacterized protein</fullName>
    </submittedName>
</protein>
<proteinExistence type="predicted"/>
<dbReference type="EMBL" id="RJKM01000001">
    <property type="protein sequence ID" value="ROP41187.1"/>
    <property type="molecule type" value="Genomic_DNA"/>
</dbReference>
<evidence type="ECO:0000313" key="3">
    <source>
        <dbReference type="Proteomes" id="UP000268727"/>
    </source>
</evidence>
<evidence type="ECO:0000313" key="2">
    <source>
        <dbReference type="EMBL" id="ROP41187.1"/>
    </source>
</evidence>
<reference evidence="2 3" key="1">
    <citation type="submission" date="2018-11" db="EMBL/GenBank/DDBJ databases">
        <title>Sequencing the genomes of 1000 actinobacteria strains.</title>
        <authorList>
            <person name="Klenk H.-P."/>
        </authorList>
    </citation>
    <scope>NUCLEOTIDE SEQUENCE [LARGE SCALE GENOMIC DNA]</scope>
    <source>
        <strain evidence="2 3">DSM 44231</strain>
    </source>
</reference>
<keyword evidence="3" id="KW-1185">Reference proteome</keyword>
<sequence length="81" mass="9205">MRYLELVVGPFQHDERALTAALDVLLVLRDRWKLHLAACAAVRRAEKRQGRRTPRGATPFDRECERPPLPDLHLNGRPGGP</sequence>
<organism evidence="2 3">
    <name type="scientific">Saccharothrix texasensis</name>
    <dbReference type="NCBI Taxonomy" id="103734"/>
    <lineage>
        <taxon>Bacteria</taxon>
        <taxon>Bacillati</taxon>
        <taxon>Actinomycetota</taxon>
        <taxon>Actinomycetes</taxon>
        <taxon>Pseudonocardiales</taxon>
        <taxon>Pseudonocardiaceae</taxon>
        <taxon>Saccharothrix</taxon>
    </lineage>
</organism>